<dbReference type="OrthoDB" id="26525at2759"/>
<dbReference type="Gene3D" id="1.10.238.10">
    <property type="entry name" value="EF-hand"/>
    <property type="match status" value="5"/>
</dbReference>
<evidence type="ECO:0000256" key="2">
    <source>
        <dbReference type="ARBA" id="ARBA00022737"/>
    </source>
</evidence>
<protein>
    <recommendedName>
        <fullName evidence="6">EF-hand domain-containing protein</fullName>
    </recommendedName>
</protein>
<evidence type="ECO:0000256" key="3">
    <source>
        <dbReference type="ARBA" id="ARBA00022837"/>
    </source>
</evidence>
<accession>A0A814G084</accession>
<evidence type="ECO:0000313" key="7">
    <source>
        <dbReference type="EMBL" id="CAF0991788.1"/>
    </source>
</evidence>
<dbReference type="Proteomes" id="UP000663882">
    <property type="component" value="Unassembled WGS sequence"/>
</dbReference>
<dbReference type="EMBL" id="CAJNOU010000998">
    <property type="protein sequence ID" value="CAF1131012.1"/>
    <property type="molecule type" value="Genomic_DNA"/>
</dbReference>
<evidence type="ECO:0000259" key="6">
    <source>
        <dbReference type="PROSITE" id="PS50222"/>
    </source>
</evidence>
<sequence>MSVVSPSPIVGYDHQQLSSSSLNKKKMFLPQIEHPSKRIDSDDRSSLDIRGRSRDSHGNGELIRNEYSTSESSPRRRRSSSLKCNSKYRKYSQNFDNIPEHTNTPLEKDRDQVRLPIFGRRADSRSSSCDNQKEKESCQTSRIEIDELEMMLREKVRSQIHDVRTKFRHATQNDPNGKISRQAFQHLIATIFGTQKQIGPYQIEKLLERLNLKYLNKISFDQFIESLFNGEEDLPDWILSQRSSREESSSKRTANQMFIILKEKVRTKHKDLINLCPSLDGGPSSRIFKPQLHNTIVDMGYRIKDTEFDKLWDKFDTDGFKAIKSNKFIKILTNNSVGEEEEETKIKRKENVDEESLCSQSRNVQSSHSDSDLKTPRTINSRDQLDENRIQKWLNHKFPQGFSDLERALERLDTKQMGTLPRNRFLDELKRFGLKLEENLLDFFLKRLDVDLSLTNDGIPYRDVINAFKQRSDPTKKRINADNQLHREENRQTSLERQIDNALAMNYEQVRDLFDNFDIYHNGTITRNDLRSIIEDFIEYTLKPDEYYQLLKHIPIDEHGKIKYKEYLKQLLDRTLCLQEQQQKLSKKSQWESMKTRNISKKVNIEELKEKREEREYELNKSSNKISNDDDYQQRTRSIDQLRQMLKSLIRNRSKDIEDQFKKIDRASYQELTQDLLYDLFKRLSLKPEVTRSEIDLIWSHCHLKENGHLDFYQFLREFGYSKRSAHYPNAKKNPPKRGDADFFLTSRKLYGDSVLVHGTAINAIKSNWDKLRQEFTQLDPYRTGYLQSDEFDDILTELCPSVNQEDLDMLKFRFQTEYDSRMNYVRFLKHHAPLPELIGLVDESNKYSLPTINEKSPRSTLNQSVLNQVCNKLRRKLSDSSKQLRRTFKQRDPTNNGYVSTKAFKEILNQYKCSLNDEEFYTLTSQIDTKIDGTIDYNYFIQQYVKNN</sequence>
<feature type="compositionally biased region" description="Polar residues" evidence="5">
    <location>
        <begin position="91"/>
        <end position="105"/>
    </location>
</feature>
<keyword evidence="4" id="KW-0175">Coiled coil</keyword>
<dbReference type="EMBL" id="CAJNOO010000610">
    <property type="protein sequence ID" value="CAF0991788.1"/>
    <property type="molecule type" value="Genomic_DNA"/>
</dbReference>
<reference evidence="7" key="1">
    <citation type="submission" date="2021-02" db="EMBL/GenBank/DDBJ databases">
        <authorList>
            <person name="Nowell W R."/>
        </authorList>
    </citation>
    <scope>NUCLEOTIDE SEQUENCE</scope>
</reference>
<feature type="compositionally biased region" description="Polar residues" evidence="5">
    <location>
        <begin position="357"/>
        <end position="368"/>
    </location>
</feature>
<dbReference type="InterPro" id="IPR052603">
    <property type="entry name" value="EFCB6"/>
</dbReference>
<gene>
    <name evidence="7" type="ORF">RFH988_LOCUS13696</name>
    <name evidence="8" type="ORF">SEV965_LOCUS17418</name>
</gene>
<dbReference type="PROSITE" id="PS50222">
    <property type="entry name" value="EF_HAND_2"/>
    <property type="match status" value="3"/>
</dbReference>
<dbReference type="InterPro" id="IPR011992">
    <property type="entry name" value="EF-hand-dom_pair"/>
</dbReference>
<keyword evidence="3" id="KW-0106">Calcium</keyword>
<feature type="region of interest" description="Disordered" evidence="5">
    <location>
        <begin position="339"/>
        <end position="380"/>
    </location>
</feature>
<dbReference type="GO" id="GO:0005509">
    <property type="term" value="F:calcium ion binding"/>
    <property type="evidence" value="ECO:0007669"/>
    <property type="project" value="InterPro"/>
</dbReference>
<keyword evidence="2" id="KW-0677">Repeat</keyword>
<evidence type="ECO:0000256" key="5">
    <source>
        <dbReference type="SAM" id="MobiDB-lite"/>
    </source>
</evidence>
<organism evidence="7 9">
    <name type="scientific">Rotaria sordida</name>
    <dbReference type="NCBI Taxonomy" id="392033"/>
    <lineage>
        <taxon>Eukaryota</taxon>
        <taxon>Metazoa</taxon>
        <taxon>Spiralia</taxon>
        <taxon>Gnathifera</taxon>
        <taxon>Rotifera</taxon>
        <taxon>Eurotatoria</taxon>
        <taxon>Bdelloidea</taxon>
        <taxon>Philodinida</taxon>
        <taxon>Philodinidae</taxon>
        <taxon>Rotaria</taxon>
    </lineage>
</organism>
<feature type="region of interest" description="Disordered" evidence="5">
    <location>
        <begin position="1"/>
        <end position="113"/>
    </location>
</feature>
<feature type="domain" description="EF-hand" evidence="6">
    <location>
        <begin position="767"/>
        <end position="802"/>
    </location>
</feature>
<dbReference type="InterPro" id="IPR015070">
    <property type="entry name" value="EF_hand_DJBP"/>
</dbReference>
<evidence type="ECO:0000256" key="4">
    <source>
        <dbReference type="SAM" id="Coils"/>
    </source>
</evidence>
<feature type="compositionally biased region" description="Basic and acidic residues" evidence="5">
    <location>
        <begin position="34"/>
        <end position="58"/>
    </location>
</feature>
<dbReference type="Proteomes" id="UP000663889">
    <property type="component" value="Unassembled WGS sequence"/>
</dbReference>
<feature type="coiled-coil region" evidence="4">
    <location>
        <begin position="478"/>
        <end position="505"/>
    </location>
</feature>
<keyword evidence="1" id="KW-0597">Phosphoprotein</keyword>
<dbReference type="Pfam" id="PF08976">
    <property type="entry name" value="EF-hand_11"/>
    <property type="match status" value="1"/>
</dbReference>
<feature type="compositionally biased region" description="Basic residues" evidence="5">
    <location>
        <begin position="75"/>
        <end position="90"/>
    </location>
</feature>
<dbReference type="InterPro" id="IPR002048">
    <property type="entry name" value="EF_hand_dom"/>
</dbReference>
<dbReference type="AlphaFoldDB" id="A0A814G084"/>
<evidence type="ECO:0000313" key="8">
    <source>
        <dbReference type="EMBL" id="CAF1131012.1"/>
    </source>
</evidence>
<proteinExistence type="predicted"/>
<dbReference type="SUPFAM" id="SSF47473">
    <property type="entry name" value="EF-hand"/>
    <property type="match status" value="4"/>
</dbReference>
<feature type="domain" description="EF-hand" evidence="6">
    <location>
        <begin position="505"/>
        <end position="540"/>
    </location>
</feature>
<feature type="domain" description="EF-hand" evidence="6">
    <location>
        <begin position="880"/>
        <end position="915"/>
    </location>
</feature>
<evidence type="ECO:0000256" key="1">
    <source>
        <dbReference type="ARBA" id="ARBA00022553"/>
    </source>
</evidence>
<dbReference type="PANTHER" id="PTHR20875:SF5">
    <property type="entry name" value="EF-HAND DOMAIN-CONTAINING PROTEIN"/>
    <property type="match status" value="1"/>
</dbReference>
<dbReference type="PANTHER" id="PTHR20875">
    <property type="entry name" value="EF-HAND CALCIUM-BINDING DOMAIN-CONTAINING PROTEIN 6-RELATED"/>
    <property type="match status" value="1"/>
</dbReference>
<evidence type="ECO:0000313" key="9">
    <source>
        <dbReference type="Proteomes" id="UP000663882"/>
    </source>
</evidence>
<name>A0A814G084_9BILA</name>
<comment type="caution">
    <text evidence="7">The sequence shown here is derived from an EMBL/GenBank/DDBJ whole genome shotgun (WGS) entry which is preliminary data.</text>
</comment>
<dbReference type="SMART" id="SM00054">
    <property type="entry name" value="EFh"/>
    <property type="match status" value="4"/>
</dbReference>